<gene>
    <name evidence="4" type="ORF">GDO86_016041</name>
</gene>
<organism evidence="4 5">
    <name type="scientific">Hymenochirus boettgeri</name>
    <name type="common">Congo dwarf clawed frog</name>
    <dbReference type="NCBI Taxonomy" id="247094"/>
    <lineage>
        <taxon>Eukaryota</taxon>
        <taxon>Metazoa</taxon>
        <taxon>Chordata</taxon>
        <taxon>Craniata</taxon>
        <taxon>Vertebrata</taxon>
        <taxon>Euteleostomi</taxon>
        <taxon>Amphibia</taxon>
        <taxon>Batrachia</taxon>
        <taxon>Anura</taxon>
        <taxon>Pipoidea</taxon>
        <taxon>Pipidae</taxon>
        <taxon>Pipinae</taxon>
        <taxon>Hymenochirus</taxon>
    </lineage>
</organism>
<dbReference type="Pfam" id="PF00085">
    <property type="entry name" value="Thioredoxin"/>
    <property type="match status" value="1"/>
</dbReference>
<evidence type="ECO:0000259" key="2">
    <source>
        <dbReference type="Pfam" id="PF00085"/>
    </source>
</evidence>
<dbReference type="Pfam" id="PF24510">
    <property type="entry name" value="TXNDC16_3rd"/>
    <property type="match status" value="1"/>
</dbReference>
<dbReference type="SUPFAM" id="SSF52833">
    <property type="entry name" value="Thioredoxin-like"/>
    <property type="match status" value="1"/>
</dbReference>
<dbReference type="InterPro" id="IPR036249">
    <property type="entry name" value="Thioredoxin-like_sf"/>
</dbReference>
<evidence type="ECO:0000313" key="4">
    <source>
        <dbReference type="EMBL" id="KAG8449220.1"/>
    </source>
</evidence>
<dbReference type="InterPro" id="IPR057645">
    <property type="entry name" value="TXNDC16_3rd"/>
</dbReference>
<dbReference type="PANTHER" id="PTHR22699:SF1">
    <property type="entry name" value="THIOREDOXIN DOMAIN-CONTAINING PROTEIN 16"/>
    <property type="match status" value="1"/>
</dbReference>
<dbReference type="Pfam" id="PF13848">
    <property type="entry name" value="Thioredoxin_6"/>
    <property type="match status" value="1"/>
</dbReference>
<accession>A0A8T2K0P9</accession>
<protein>
    <recommendedName>
        <fullName evidence="6">Thioredoxin domain-containing protein 16</fullName>
    </recommendedName>
</protein>
<dbReference type="CDD" id="cd02961">
    <property type="entry name" value="PDI_a_family"/>
    <property type="match status" value="1"/>
</dbReference>
<sequence length="548" mass="61970">MVIFLSQQETYDLDRSTAEHVAWQLLGKAGISILLRDKSHPSVPSNCNIAVKRPEKDTAVKYMMMEETREIQSIIGNPVMEQYNQSEKKSYFTHQAIETQDDEVAEAVYRDRKRTLPLHLVSSLTDETLKKVLISADVSVVLYYTSWEAVSMTLLQSCVNMAEEYKDVLGMTLTRVNCADWPKICNGENITMIPSVKLYQKGKEPLLYSGMLGTEELLHFIMLAKIDCPLELLSIEEAENYLSGRVNEFLLPYNNLLVLGIFTNNEKEGVNAYIDAGKSLRGFASLAIYYEGGDMNLSKNYGISSPALLFSRPNNNQIYGITLQNTASADIIHHIRLELLGNFPEITVETFPTLFKQKKPLLVLFCESNPTHNDGKHILNLVRGRYLEHCLACWLNLKNTPVGNIILKQYIGFVPHLPLLVLIDLDILGQVFMFPSDQSLTEVNILFWLEMIKAGAEVPGYTLSNEDWKPPLPDYDFLGVMDAESPNYAAQKIRINMKSSRIKKTEDFTEGSEPEETEAKQHLPGSSLRGTVPRFIEMGKKLKSHTEL</sequence>
<dbReference type="EMBL" id="JAACNH010000003">
    <property type="protein sequence ID" value="KAG8449220.1"/>
    <property type="molecule type" value="Genomic_DNA"/>
</dbReference>
<dbReference type="InterPro" id="IPR013766">
    <property type="entry name" value="Thioredoxin_domain"/>
</dbReference>
<keyword evidence="5" id="KW-1185">Reference proteome</keyword>
<feature type="region of interest" description="Disordered" evidence="1">
    <location>
        <begin position="504"/>
        <end position="534"/>
    </location>
</feature>
<evidence type="ECO:0000259" key="3">
    <source>
        <dbReference type="Pfam" id="PF24510"/>
    </source>
</evidence>
<evidence type="ECO:0000256" key="1">
    <source>
        <dbReference type="SAM" id="MobiDB-lite"/>
    </source>
</evidence>
<proteinExistence type="predicted"/>
<dbReference type="PANTHER" id="PTHR22699">
    <property type="entry name" value="THIOREDOXIN DOMAIN-CONTAINING PROTEIN 16"/>
    <property type="match status" value="1"/>
</dbReference>
<dbReference type="Gene3D" id="3.40.30.10">
    <property type="entry name" value="Glutaredoxin"/>
    <property type="match status" value="2"/>
</dbReference>
<dbReference type="InterPro" id="IPR040090">
    <property type="entry name" value="TXNDC16"/>
</dbReference>
<feature type="domain" description="TXNDC16 third thioredoxin-like" evidence="3">
    <location>
        <begin position="2"/>
        <end position="70"/>
    </location>
</feature>
<dbReference type="Proteomes" id="UP000812440">
    <property type="component" value="Chromosome 8_10"/>
</dbReference>
<comment type="caution">
    <text evidence="4">The sequence shown here is derived from an EMBL/GenBank/DDBJ whole genome shotgun (WGS) entry which is preliminary data.</text>
</comment>
<evidence type="ECO:0008006" key="6">
    <source>
        <dbReference type="Google" id="ProtNLM"/>
    </source>
</evidence>
<reference evidence="4" key="1">
    <citation type="thesis" date="2020" institute="ProQuest LLC" country="789 East Eisenhower Parkway, Ann Arbor, MI, USA">
        <title>Comparative Genomics and Chromosome Evolution.</title>
        <authorList>
            <person name="Mudd A.B."/>
        </authorList>
    </citation>
    <scope>NUCLEOTIDE SEQUENCE</scope>
    <source>
        <strain evidence="4">Female2</strain>
        <tissue evidence="4">Blood</tissue>
    </source>
</reference>
<dbReference type="OrthoDB" id="427280at2759"/>
<name>A0A8T2K0P9_9PIPI</name>
<evidence type="ECO:0000313" key="5">
    <source>
        <dbReference type="Proteomes" id="UP000812440"/>
    </source>
</evidence>
<dbReference type="AlphaFoldDB" id="A0A8T2K0P9"/>
<feature type="domain" description="Thioredoxin" evidence="2">
    <location>
        <begin position="123"/>
        <end position="221"/>
    </location>
</feature>